<proteinExistence type="predicted"/>
<evidence type="ECO:0000313" key="2">
    <source>
        <dbReference type="Proteomes" id="UP000323844"/>
    </source>
</evidence>
<dbReference type="Proteomes" id="UP000323844">
    <property type="component" value="Chromosome"/>
</dbReference>
<dbReference type="OrthoDB" id="7160054at2"/>
<accession>A0A5C0ULQ8</accession>
<name>A0A5C0ULQ8_9RICK</name>
<organism evidence="1 2">
    <name type="scientific">Candidatus Sneabacter namystus</name>
    <dbReference type="NCBI Taxonomy" id="2601646"/>
    <lineage>
        <taxon>Bacteria</taxon>
        <taxon>Pseudomonadati</taxon>
        <taxon>Pseudomonadota</taxon>
        <taxon>Alphaproteobacteria</taxon>
        <taxon>Rickettsiales</taxon>
        <taxon>Rickettsiaceae</taxon>
        <taxon>Rickettsieae</taxon>
        <taxon>Candidatus Sneabacter</taxon>
    </lineage>
</organism>
<evidence type="ECO:0000313" key="1">
    <source>
        <dbReference type="EMBL" id="QEK39814.1"/>
    </source>
</evidence>
<keyword evidence="2" id="KW-1185">Reference proteome</keyword>
<dbReference type="EMBL" id="CP043312">
    <property type="protein sequence ID" value="QEK39814.1"/>
    <property type="molecule type" value="Genomic_DNA"/>
</dbReference>
<dbReference type="AlphaFoldDB" id="A0A5C0ULQ8"/>
<protein>
    <submittedName>
        <fullName evidence="1">DUF2671 domain-containing protein</fullName>
    </submittedName>
</protein>
<gene>
    <name evidence="1" type="ORF">FZC37_02670</name>
</gene>
<dbReference type="Pfam" id="PF10877">
    <property type="entry name" value="DUF2671"/>
    <property type="match status" value="1"/>
</dbReference>
<reference evidence="1 2" key="1">
    <citation type="submission" date="2019-08" db="EMBL/GenBank/DDBJ databases">
        <title>Highly reduced genomes of protist endosymbionts show evolutionary convergence.</title>
        <authorList>
            <person name="George E."/>
            <person name="Husnik F."/>
            <person name="Tashyreva D."/>
            <person name="Prokopchuk G."/>
            <person name="Horak A."/>
            <person name="Kwong W.K."/>
            <person name="Lukes J."/>
            <person name="Keeling P.J."/>
        </authorList>
    </citation>
    <scope>NUCLEOTIDE SEQUENCE [LARGE SCALE GENOMIC DNA]</scope>
    <source>
        <strain evidence="1">1621</strain>
    </source>
</reference>
<sequence>MYRRYVYYESYLTMEKRRKNTKAKTIKKRNKKSENILQDLKYMCVSSNLILDALKRGCEVAQLPNGDLIVTEVKTFSVQYRWDKEAIKLTKLPNS</sequence>
<dbReference type="InterPro" id="IPR022715">
    <property type="entry name" value="DUF2671"/>
</dbReference>
<dbReference type="KEGG" id="snay:FZC37_02670"/>